<feature type="region of interest" description="Disordered" evidence="1">
    <location>
        <begin position="1"/>
        <end position="36"/>
    </location>
</feature>
<name>A0A9P7XU21_9FUNG</name>
<dbReference type="EMBL" id="JAHRHY010000009">
    <property type="protein sequence ID" value="KAG9066633.1"/>
    <property type="molecule type" value="Genomic_DNA"/>
</dbReference>
<keyword evidence="2" id="KW-0812">Transmembrane</keyword>
<dbReference type="GO" id="GO:0051082">
    <property type="term" value="F:unfolded protein binding"/>
    <property type="evidence" value="ECO:0007669"/>
    <property type="project" value="TreeGrafter"/>
</dbReference>
<keyword evidence="2" id="KW-1133">Transmembrane helix</keyword>
<evidence type="ECO:0000256" key="1">
    <source>
        <dbReference type="SAM" id="MobiDB-lite"/>
    </source>
</evidence>
<dbReference type="AlphaFoldDB" id="A0A9P7XU21"/>
<keyword evidence="4" id="KW-1185">Reference proteome</keyword>
<evidence type="ECO:0008006" key="5">
    <source>
        <dbReference type="Google" id="ProtNLM"/>
    </source>
</evidence>
<gene>
    <name evidence="3" type="ORF">KI688_012541</name>
</gene>
<protein>
    <recommendedName>
        <fullName evidence="5">Chitin synthase export chaperone</fullName>
    </recommendedName>
</protein>
<dbReference type="InterPro" id="IPR022057">
    <property type="entry name" value="Chs7"/>
</dbReference>
<comment type="caution">
    <text evidence="3">The sequence shown here is derived from an EMBL/GenBank/DDBJ whole genome shotgun (WGS) entry which is preliminary data.</text>
</comment>
<reference evidence="3" key="1">
    <citation type="submission" date="2021-06" db="EMBL/GenBank/DDBJ databases">
        <title>Genome Sequence of Mortierella hyaline Strain SCG-10, a Cold-Adapted, Nitrate-Reducing Fungus Isolated from Soil in Minnesota, USA.</title>
        <authorList>
            <person name="Aldossari N."/>
        </authorList>
    </citation>
    <scope>NUCLEOTIDE SEQUENCE</scope>
    <source>
        <strain evidence="3">SCG-10</strain>
    </source>
</reference>
<dbReference type="Proteomes" id="UP000707451">
    <property type="component" value="Unassembled WGS sequence"/>
</dbReference>
<dbReference type="GO" id="GO:0006457">
    <property type="term" value="P:protein folding"/>
    <property type="evidence" value="ECO:0007669"/>
    <property type="project" value="TreeGrafter"/>
</dbReference>
<dbReference type="PANTHER" id="PTHR35329:SF1">
    <property type="entry name" value="CHITIN SYNTHASE EXPORT CHAPERONE"/>
    <property type="match status" value="1"/>
</dbReference>
<dbReference type="GO" id="GO:0005789">
    <property type="term" value="C:endoplasmic reticulum membrane"/>
    <property type="evidence" value="ECO:0007669"/>
    <property type="project" value="TreeGrafter"/>
</dbReference>
<accession>A0A9P7XU21</accession>
<feature type="transmembrane region" description="Helical" evidence="2">
    <location>
        <begin position="198"/>
        <end position="217"/>
    </location>
</feature>
<dbReference type="Pfam" id="PF12271">
    <property type="entry name" value="Chs7"/>
    <property type="match status" value="1"/>
</dbReference>
<feature type="compositionally biased region" description="Low complexity" evidence="1">
    <location>
        <begin position="14"/>
        <end position="36"/>
    </location>
</feature>
<proteinExistence type="predicted"/>
<organism evidence="3 4">
    <name type="scientific">Linnemannia hyalina</name>
    <dbReference type="NCBI Taxonomy" id="64524"/>
    <lineage>
        <taxon>Eukaryota</taxon>
        <taxon>Fungi</taxon>
        <taxon>Fungi incertae sedis</taxon>
        <taxon>Mucoromycota</taxon>
        <taxon>Mortierellomycotina</taxon>
        <taxon>Mortierellomycetes</taxon>
        <taxon>Mortierellales</taxon>
        <taxon>Mortierellaceae</taxon>
        <taxon>Linnemannia</taxon>
    </lineage>
</organism>
<feature type="transmembrane region" description="Helical" evidence="2">
    <location>
        <begin position="138"/>
        <end position="157"/>
    </location>
</feature>
<feature type="transmembrane region" description="Helical" evidence="2">
    <location>
        <begin position="99"/>
        <end position="117"/>
    </location>
</feature>
<keyword evidence="2" id="KW-0472">Membrane</keyword>
<evidence type="ECO:0000313" key="4">
    <source>
        <dbReference type="Proteomes" id="UP000707451"/>
    </source>
</evidence>
<evidence type="ECO:0000313" key="3">
    <source>
        <dbReference type="EMBL" id="KAG9066633.1"/>
    </source>
</evidence>
<evidence type="ECO:0000256" key="2">
    <source>
        <dbReference type="SAM" id="Phobius"/>
    </source>
</evidence>
<dbReference type="OrthoDB" id="5582162at2759"/>
<sequence>MTTEYIAPTPTPTPSISYSTSSSNSSSSSSSSSSPSIQSAPYQGTGSWFGDFNALCASSCVPLPTCNLLSASDAETSASAQEGTAGRCLNSGGWPVRDLGSVVISVLGLLFVVRQILIKSRRMFAAVGRTEMAHLYTIYSFILLLQVFTVGGVLVNNNRTHRTFLFITGTNTIWMVIVVFLSLDLAWNITGHHHGHSAGLFFLTLVFPVVAVLLYLVLSCIVVCRKLEVYSSLKYVAMALVTFAILEHHHRQ</sequence>
<dbReference type="PANTHER" id="PTHR35329">
    <property type="entry name" value="CHITIN SYNTHASE EXPORT CHAPERONE"/>
    <property type="match status" value="1"/>
</dbReference>
<feature type="transmembrane region" description="Helical" evidence="2">
    <location>
        <begin position="163"/>
        <end position="186"/>
    </location>
</feature>